<comment type="caution">
    <text evidence="1">The sequence shown here is derived from an EMBL/GenBank/DDBJ whole genome shotgun (WGS) entry which is preliminary data.</text>
</comment>
<proteinExistence type="predicted"/>
<evidence type="ECO:0000313" key="1">
    <source>
        <dbReference type="EMBL" id="TYL50512.1"/>
    </source>
</evidence>
<reference evidence="1 2" key="1">
    <citation type="submission" date="2019-08" db="EMBL/GenBank/DDBJ databases">
        <authorList>
            <person name="Hu J."/>
        </authorList>
    </citation>
    <scope>NUCLEOTIDE SEQUENCE [LARGE SCALE GENOMIC DNA]</scope>
    <source>
        <strain evidence="1 2">NEAU-184</strain>
    </source>
</reference>
<dbReference type="EMBL" id="VSSB01000002">
    <property type="protein sequence ID" value="TYL50512.1"/>
    <property type="molecule type" value="Genomic_DNA"/>
</dbReference>
<keyword evidence="2" id="KW-1185">Reference proteome</keyword>
<accession>A0A5S4UVE9</accession>
<dbReference type="AlphaFoldDB" id="A0A5S4UVE9"/>
<sequence>MTPVRGVAAVDPIDALVERIVTEEHDALRQAFAEGAEFAVTHMESPSERMLHRLECASLEPHLDLRARWSAGHRRRLHDDRTYRLPLPALVTRESARGLSGVRSCKVCWPNVHGTEPRPLRRLQARGIRSHHIGHVLSTDDGHSLGTIVRSAHQTGADLFGQRQEVVEIITTARTMQYSPSDHVFIWDLPTDEEAIRRKTQLFERFGPGFAPTY</sequence>
<gene>
    <name evidence="1" type="ORF">FYC51_15065</name>
</gene>
<dbReference type="Proteomes" id="UP000325243">
    <property type="component" value="Unassembled WGS sequence"/>
</dbReference>
<organism evidence="1 2">
    <name type="scientific">Agromyces mariniharenae</name>
    <dbReference type="NCBI Taxonomy" id="2604423"/>
    <lineage>
        <taxon>Bacteria</taxon>
        <taxon>Bacillati</taxon>
        <taxon>Actinomycetota</taxon>
        <taxon>Actinomycetes</taxon>
        <taxon>Micrococcales</taxon>
        <taxon>Microbacteriaceae</taxon>
        <taxon>Agromyces</taxon>
    </lineage>
</organism>
<dbReference type="RefSeq" id="WP_148734613.1">
    <property type="nucleotide sequence ID" value="NZ_VSSB01000002.1"/>
</dbReference>
<protein>
    <submittedName>
        <fullName evidence="1">Uncharacterized protein</fullName>
    </submittedName>
</protein>
<evidence type="ECO:0000313" key="2">
    <source>
        <dbReference type="Proteomes" id="UP000325243"/>
    </source>
</evidence>
<name>A0A5S4UVE9_9MICO</name>